<dbReference type="PANTHER" id="PTHR45831:SF2">
    <property type="entry name" value="LD24721P"/>
    <property type="match status" value="1"/>
</dbReference>
<dbReference type="GO" id="GO:0006620">
    <property type="term" value="P:post-translational protein targeting to endoplasmic reticulum membrane"/>
    <property type="evidence" value="ECO:0007669"/>
    <property type="project" value="TreeGrafter"/>
</dbReference>
<dbReference type="SMART" id="SM00028">
    <property type="entry name" value="TPR"/>
    <property type="match status" value="4"/>
</dbReference>
<proteinExistence type="predicted"/>
<dbReference type="InterPro" id="IPR019734">
    <property type="entry name" value="TPR_rpt"/>
</dbReference>
<dbReference type="PANTHER" id="PTHR45831">
    <property type="entry name" value="LD24721P"/>
    <property type="match status" value="1"/>
</dbReference>
<dbReference type="EMBL" id="BART01018334">
    <property type="protein sequence ID" value="GAG74732.1"/>
    <property type="molecule type" value="Genomic_DNA"/>
</dbReference>
<dbReference type="Pfam" id="PF13181">
    <property type="entry name" value="TPR_8"/>
    <property type="match status" value="1"/>
</dbReference>
<dbReference type="InterPro" id="IPR047150">
    <property type="entry name" value="SGT"/>
</dbReference>
<name>X1B019_9ZZZZ</name>
<dbReference type="PROSITE" id="PS50005">
    <property type="entry name" value="TPR"/>
    <property type="match status" value="3"/>
</dbReference>
<keyword evidence="1" id="KW-0677">Repeat</keyword>
<gene>
    <name evidence="3" type="ORF">S01H4_34623</name>
</gene>
<dbReference type="GO" id="GO:0016020">
    <property type="term" value="C:membrane"/>
    <property type="evidence" value="ECO:0007669"/>
    <property type="project" value="TreeGrafter"/>
</dbReference>
<accession>X1B019</accession>
<dbReference type="GO" id="GO:0072380">
    <property type="term" value="C:TRC complex"/>
    <property type="evidence" value="ECO:0007669"/>
    <property type="project" value="TreeGrafter"/>
</dbReference>
<evidence type="ECO:0000256" key="2">
    <source>
        <dbReference type="ARBA" id="ARBA00022803"/>
    </source>
</evidence>
<comment type="caution">
    <text evidence="3">The sequence shown here is derived from an EMBL/GenBank/DDBJ whole genome shotgun (WGS) entry which is preliminary data.</text>
</comment>
<protein>
    <recommendedName>
        <fullName evidence="4">Tetratricopeptide repeat protein</fullName>
    </recommendedName>
</protein>
<dbReference type="GO" id="GO:0060090">
    <property type="term" value="F:molecular adaptor activity"/>
    <property type="evidence" value="ECO:0007669"/>
    <property type="project" value="TreeGrafter"/>
</dbReference>
<evidence type="ECO:0008006" key="4">
    <source>
        <dbReference type="Google" id="ProtNLM"/>
    </source>
</evidence>
<sequence length="208" mass="23381">MTEQNPELKELLSKGNSAAWEQNWNDAAVYYQQALDIDPNNFKALTNIGLAYYEMREFQEALNAYGTAVALNADDPAPYEKMFLIFKDMGQEPDAVKYALRAAESHLKNEDIQKAVENWKRIIEIDIQNIKAHARLGMVYERLGKLKLAVSEYINTASLLQFTGNNKKAAESIERALQCSPDNIIALLTCLPNSVRMGIFCKLGSVEA</sequence>
<dbReference type="AlphaFoldDB" id="X1B019"/>
<feature type="non-terminal residue" evidence="3">
    <location>
        <position position="208"/>
    </location>
</feature>
<evidence type="ECO:0000256" key="1">
    <source>
        <dbReference type="ARBA" id="ARBA00022737"/>
    </source>
</evidence>
<dbReference type="InterPro" id="IPR011990">
    <property type="entry name" value="TPR-like_helical_dom_sf"/>
</dbReference>
<evidence type="ECO:0000313" key="3">
    <source>
        <dbReference type="EMBL" id="GAG74732.1"/>
    </source>
</evidence>
<dbReference type="Gene3D" id="1.25.40.10">
    <property type="entry name" value="Tetratricopeptide repeat domain"/>
    <property type="match status" value="2"/>
</dbReference>
<organism evidence="3">
    <name type="scientific">marine sediment metagenome</name>
    <dbReference type="NCBI Taxonomy" id="412755"/>
    <lineage>
        <taxon>unclassified sequences</taxon>
        <taxon>metagenomes</taxon>
        <taxon>ecological metagenomes</taxon>
    </lineage>
</organism>
<dbReference type="SUPFAM" id="SSF48452">
    <property type="entry name" value="TPR-like"/>
    <property type="match status" value="1"/>
</dbReference>
<dbReference type="Pfam" id="PF13414">
    <property type="entry name" value="TPR_11"/>
    <property type="match status" value="1"/>
</dbReference>
<reference evidence="3" key="1">
    <citation type="journal article" date="2014" name="Front. Microbiol.">
        <title>High frequency of phylogenetically diverse reductive dehalogenase-homologous genes in deep subseafloor sedimentary metagenomes.</title>
        <authorList>
            <person name="Kawai M."/>
            <person name="Futagami T."/>
            <person name="Toyoda A."/>
            <person name="Takaki Y."/>
            <person name="Nishi S."/>
            <person name="Hori S."/>
            <person name="Arai W."/>
            <person name="Tsubouchi T."/>
            <person name="Morono Y."/>
            <person name="Uchiyama I."/>
            <person name="Ito T."/>
            <person name="Fujiyama A."/>
            <person name="Inagaki F."/>
            <person name="Takami H."/>
        </authorList>
    </citation>
    <scope>NUCLEOTIDE SEQUENCE</scope>
    <source>
        <strain evidence="3">Expedition CK06-06</strain>
    </source>
</reference>
<keyword evidence="2" id="KW-0802">TPR repeat</keyword>